<dbReference type="RefSeq" id="WP_119955932.1">
    <property type="nucleotide sequence ID" value="NZ_QYUR01000006.1"/>
</dbReference>
<accession>A0A418XCN5</accession>
<keyword evidence="1" id="KW-0175">Coiled coil</keyword>
<name>A0A418XCN5_9PSED</name>
<keyword evidence="3" id="KW-1185">Reference proteome</keyword>
<dbReference type="AlphaFoldDB" id="A0A418XCN5"/>
<comment type="caution">
    <text evidence="2">The sequence shown here is derived from an EMBL/GenBank/DDBJ whole genome shotgun (WGS) entry which is preliminary data.</text>
</comment>
<evidence type="ECO:0000313" key="2">
    <source>
        <dbReference type="EMBL" id="RJG10251.1"/>
    </source>
</evidence>
<proteinExistence type="predicted"/>
<gene>
    <name evidence="2" type="ORF">D3879_19695</name>
</gene>
<evidence type="ECO:0000256" key="1">
    <source>
        <dbReference type="SAM" id="Coils"/>
    </source>
</evidence>
<dbReference type="Proteomes" id="UP000284021">
    <property type="component" value="Unassembled WGS sequence"/>
</dbReference>
<dbReference type="EMBL" id="QYUR01000006">
    <property type="protein sequence ID" value="RJG10251.1"/>
    <property type="molecule type" value="Genomic_DNA"/>
</dbReference>
<feature type="coiled-coil region" evidence="1">
    <location>
        <begin position="131"/>
        <end position="161"/>
    </location>
</feature>
<evidence type="ECO:0000313" key="3">
    <source>
        <dbReference type="Proteomes" id="UP000284021"/>
    </source>
</evidence>
<organism evidence="2 3">
    <name type="scientific">Pseudomonas cavernicola</name>
    <dbReference type="NCBI Taxonomy" id="2320866"/>
    <lineage>
        <taxon>Bacteria</taxon>
        <taxon>Pseudomonadati</taxon>
        <taxon>Pseudomonadota</taxon>
        <taxon>Gammaproteobacteria</taxon>
        <taxon>Pseudomonadales</taxon>
        <taxon>Pseudomonadaceae</taxon>
        <taxon>Pseudomonas</taxon>
    </lineage>
</organism>
<sequence length="173" mass="20066">MSNKQVVKQAMVFSQAELEQRQEVAKERIISGYYQEYSHTGGRWVFPAAAPTESFSNFEAFLDFVGEMAVKGIKRFPHESPWHSPTLWQVTYYKPDKDIAELIEQSNQEVEQAYRQEVEDFNQAQIDLLTEQLFEQEKRKQQKLIEEKEAKQLAAARVEAEKYVKSQLAAGAK</sequence>
<reference evidence="2 3" key="1">
    <citation type="submission" date="2018-09" db="EMBL/GenBank/DDBJ databases">
        <authorList>
            <person name="Zhu H."/>
        </authorList>
    </citation>
    <scope>NUCLEOTIDE SEQUENCE [LARGE SCALE GENOMIC DNA]</scope>
    <source>
        <strain evidence="2 3">K1S02-6</strain>
    </source>
</reference>
<protein>
    <submittedName>
        <fullName evidence="2">Uncharacterized protein</fullName>
    </submittedName>
</protein>